<feature type="region of interest" description="Disordered" evidence="1">
    <location>
        <begin position="1"/>
        <end position="22"/>
    </location>
</feature>
<reference evidence="2" key="1">
    <citation type="journal article" date="2020" name="Stud. Mycol.">
        <title>101 Dothideomycetes genomes: a test case for predicting lifestyles and emergence of pathogens.</title>
        <authorList>
            <person name="Haridas S."/>
            <person name="Albert R."/>
            <person name="Binder M."/>
            <person name="Bloem J."/>
            <person name="Labutti K."/>
            <person name="Salamov A."/>
            <person name="Andreopoulos B."/>
            <person name="Baker S."/>
            <person name="Barry K."/>
            <person name="Bills G."/>
            <person name="Bluhm B."/>
            <person name="Cannon C."/>
            <person name="Castanera R."/>
            <person name="Culley D."/>
            <person name="Daum C."/>
            <person name="Ezra D."/>
            <person name="Gonzalez J."/>
            <person name="Henrissat B."/>
            <person name="Kuo A."/>
            <person name="Liang C."/>
            <person name="Lipzen A."/>
            <person name="Lutzoni F."/>
            <person name="Magnuson J."/>
            <person name="Mondo S."/>
            <person name="Nolan M."/>
            <person name="Ohm R."/>
            <person name="Pangilinan J."/>
            <person name="Park H.-J."/>
            <person name="Ramirez L."/>
            <person name="Alfaro M."/>
            <person name="Sun H."/>
            <person name="Tritt A."/>
            <person name="Yoshinaga Y."/>
            <person name="Zwiers L.-H."/>
            <person name="Turgeon B."/>
            <person name="Goodwin S."/>
            <person name="Spatafora J."/>
            <person name="Crous P."/>
            <person name="Grigoriev I."/>
        </authorList>
    </citation>
    <scope>NUCLEOTIDE SEQUENCE</scope>
    <source>
        <strain evidence="2">CBS 121167</strain>
    </source>
</reference>
<evidence type="ECO:0000256" key="1">
    <source>
        <dbReference type="SAM" id="MobiDB-lite"/>
    </source>
</evidence>
<dbReference type="RefSeq" id="XP_033396922.1">
    <property type="nucleotide sequence ID" value="XM_033536992.1"/>
</dbReference>
<dbReference type="GeneID" id="54294488"/>
<dbReference type="OrthoDB" id="5296at2759"/>
<protein>
    <submittedName>
        <fullName evidence="2">Uncharacterized protein</fullName>
    </submittedName>
</protein>
<evidence type="ECO:0000313" key="2">
    <source>
        <dbReference type="EMBL" id="KAF2141209.1"/>
    </source>
</evidence>
<dbReference type="Proteomes" id="UP000799438">
    <property type="component" value="Unassembled WGS sequence"/>
</dbReference>
<sequence>MSETSAQTDPVVGPFSSRDSRSRLDVDRELPSTSHLPLCPRSIYSSKYDDWYTLEGSILDVCPDCLDGIIGRHPFRSQFFRTRRSELRKKCDFSSYWFRLAWELTLEQQRPDLSLIRALASITHTEPECPDTRETHRVWYGLPRPYDDAPISNLHICQADVRTLETLFPTLRGFFTRLSPTTTPHQCALRPSSRRAATYLATLASTHAAAVAARAPADPTPFARLADALAWKQECQQDTQLRNAPWHTCAAIPALTVCEACYDEVVRPARAAGSRLAGAVSRSLGLAFDRSLGRSCQLYSARMRRAWARAVRDDDVLGFAGVVRARRKAEVRLQGRMRALKGRMDEVEARAEERRGWGLSRGDGWGSEVAGGGAVEDVGMGAGLRLEKERLRAEMAAVAREWREWE</sequence>
<evidence type="ECO:0000313" key="3">
    <source>
        <dbReference type="Proteomes" id="UP000799438"/>
    </source>
</evidence>
<organism evidence="2 3">
    <name type="scientific">Aplosporella prunicola CBS 121167</name>
    <dbReference type="NCBI Taxonomy" id="1176127"/>
    <lineage>
        <taxon>Eukaryota</taxon>
        <taxon>Fungi</taxon>
        <taxon>Dikarya</taxon>
        <taxon>Ascomycota</taxon>
        <taxon>Pezizomycotina</taxon>
        <taxon>Dothideomycetes</taxon>
        <taxon>Dothideomycetes incertae sedis</taxon>
        <taxon>Botryosphaeriales</taxon>
        <taxon>Aplosporellaceae</taxon>
        <taxon>Aplosporella</taxon>
    </lineage>
</organism>
<proteinExistence type="predicted"/>
<name>A0A6A6BAH6_9PEZI</name>
<dbReference type="EMBL" id="ML995487">
    <property type="protein sequence ID" value="KAF2141209.1"/>
    <property type="molecule type" value="Genomic_DNA"/>
</dbReference>
<dbReference type="AlphaFoldDB" id="A0A6A6BAH6"/>
<accession>A0A6A6BAH6</accession>
<gene>
    <name evidence="2" type="ORF">K452DRAFT_228784</name>
</gene>
<keyword evidence="3" id="KW-1185">Reference proteome</keyword>